<feature type="active site" description="Proton acceptor" evidence="4">
    <location>
        <position position="260"/>
    </location>
</feature>
<feature type="signal peptide" evidence="5">
    <location>
        <begin position="1"/>
        <end position="23"/>
    </location>
</feature>
<dbReference type="PANTHER" id="PTHR14226:SF74">
    <property type="entry name" value="BLR4684 PROTEIN"/>
    <property type="match status" value="1"/>
</dbReference>
<keyword evidence="5" id="KW-0732">Signal</keyword>
<keyword evidence="2 4" id="KW-0442">Lipid degradation</keyword>
<evidence type="ECO:0000256" key="2">
    <source>
        <dbReference type="ARBA" id="ARBA00022963"/>
    </source>
</evidence>
<dbReference type="STRING" id="990268.JCM19235_2575"/>
<evidence type="ECO:0000313" key="8">
    <source>
        <dbReference type="Proteomes" id="UP000029228"/>
    </source>
</evidence>
<comment type="caution">
    <text evidence="7">The sequence shown here is derived from an EMBL/GenBank/DDBJ whole genome shotgun (WGS) entry which is preliminary data.</text>
</comment>
<feature type="chain" id="PRO_5001863234" description="PNPLA domain-containing protein" evidence="5">
    <location>
        <begin position="24"/>
        <end position="390"/>
    </location>
</feature>
<organism evidence="7 8">
    <name type="scientific">Vibrio maritimus</name>
    <dbReference type="NCBI Taxonomy" id="990268"/>
    <lineage>
        <taxon>Bacteria</taxon>
        <taxon>Pseudomonadati</taxon>
        <taxon>Pseudomonadota</taxon>
        <taxon>Gammaproteobacteria</taxon>
        <taxon>Vibrionales</taxon>
        <taxon>Vibrionaceae</taxon>
        <taxon>Vibrio</taxon>
    </lineage>
</organism>
<sequence>MTTKKYSIVLLALVLSACSSHHALEDRVTKENYTEVNLQHSEQFTGEEPYRFWGTEGPEFLLKNQYKPSSITVSGERLNILALSGGGANGAFGAGVINGLYDAGELPDYSIVTGVSAGALIAPFVFTGGEDIHKLRDVMLSLDDREVLGKKNFLNTIFKDAFTNGKSLYELMETTYGDDMIAKIAEQHRLGKRLFIGTTHFDSGKQITWNLGEIAASDLPNKASLIHQVLAASASIPGVFPPQFINVEYEGEMLEELHVDGGLTFQMFFDPSNFNYGQLSDALGLEQSPQVHVIRNGTLEPGYKQVKDKGMDLLSRSISNLTLQQTRGDMYRMLYMSERNDYDIAFTYVDTSFKAHKKGKKMFDAEYMNNLYNYGYRKAQGETLWVTEAP</sequence>
<dbReference type="PROSITE" id="PS51257">
    <property type="entry name" value="PROKAR_LIPOPROTEIN"/>
    <property type="match status" value="1"/>
</dbReference>
<feature type="short sequence motif" description="GXGXXG" evidence="4">
    <location>
        <begin position="85"/>
        <end position="90"/>
    </location>
</feature>
<evidence type="ECO:0000256" key="3">
    <source>
        <dbReference type="ARBA" id="ARBA00023098"/>
    </source>
</evidence>
<feature type="short sequence motif" description="DGA/G" evidence="4">
    <location>
        <begin position="260"/>
        <end position="262"/>
    </location>
</feature>
<feature type="domain" description="PNPLA" evidence="6">
    <location>
        <begin position="81"/>
        <end position="273"/>
    </location>
</feature>
<protein>
    <recommendedName>
        <fullName evidence="6">PNPLA domain-containing protein</fullName>
    </recommendedName>
</protein>
<dbReference type="AlphaFoldDB" id="A0A090SI70"/>
<dbReference type="PANTHER" id="PTHR14226">
    <property type="entry name" value="NEUROPATHY TARGET ESTERASE/SWISS CHEESE D.MELANOGASTER"/>
    <property type="match status" value="1"/>
</dbReference>
<evidence type="ECO:0000259" key="6">
    <source>
        <dbReference type="PROSITE" id="PS51635"/>
    </source>
</evidence>
<dbReference type="Pfam" id="PF01734">
    <property type="entry name" value="Patatin"/>
    <property type="match status" value="1"/>
</dbReference>
<evidence type="ECO:0000256" key="5">
    <source>
        <dbReference type="SAM" id="SignalP"/>
    </source>
</evidence>
<gene>
    <name evidence="7" type="ORF">JCM19235_2575</name>
</gene>
<keyword evidence="1 4" id="KW-0378">Hydrolase</keyword>
<keyword evidence="8" id="KW-1185">Reference proteome</keyword>
<dbReference type="OrthoDB" id="9798773at2"/>
<name>A0A090SI70_9VIBR</name>
<dbReference type="PROSITE" id="PS51635">
    <property type="entry name" value="PNPLA"/>
    <property type="match status" value="1"/>
</dbReference>
<feature type="short sequence motif" description="GXSXG" evidence="4">
    <location>
        <begin position="114"/>
        <end position="118"/>
    </location>
</feature>
<dbReference type="SUPFAM" id="SSF52151">
    <property type="entry name" value="FabD/lysophospholipase-like"/>
    <property type="match status" value="1"/>
</dbReference>
<proteinExistence type="predicted"/>
<evidence type="ECO:0000256" key="1">
    <source>
        <dbReference type="ARBA" id="ARBA00022801"/>
    </source>
</evidence>
<accession>A0A090SI70</accession>
<reference evidence="7 8" key="2">
    <citation type="submission" date="2014-09" db="EMBL/GenBank/DDBJ databases">
        <authorList>
            <consortium name="NBRP consortium"/>
            <person name="Sawabe T."/>
            <person name="Meirelles P."/>
            <person name="Nakanishi M."/>
            <person name="Sayaka M."/>
            <person name="Hattori M."/>
            <person name="Ohkuma M."/>
        </authorList>
    </citation>
    <scope>NUCLEOTIDE SEQUENCE [LARGE SCALE GENOMIC DNA]</scope>
    <source>
        <strain evidence="8">JCM19235</strain>
    </source>
</reference>
<dbReference type="InterPro" id="IPR002641">
    <property type="entry name" value="PNPLA_dom"/>
</dbReference>
<dbReference type="GO" id="GO:0016787">
    <property type="term" value="F:hydrolase activity"/>
    <property type="evidence" value="ECO:0007669"/>
    <property type="project" value="UniProtKB-UniRule"/>
</dbReference>
<evidence type="ECO:0000256" key="4">
    <source>
        <dbReference type="PROSITE-ProRule" id="PRU01161"/>
    </source>
</evidence>
<dbReference type="EMBL" id="BBMR01000003">
    <property type="protein sequence ID" value="GAL19152.1"/>
    <property type="molecule type" value="Genomic_DNA"/>
</dbReference>
<evidence type="ECO:0000313" key="7">
    <source>
        <dbReference type="EMBL" id="GAL19152.1"/>
    </source>
</evidence>
<dbReference type="Proteomes" id="UP000029228">
    <property type="component" value="Unassembled WGS sequence"/>
</dbReference>
<feature type="active site" description="Nucleophile" evidence="4">
    <location>
        <position position="116"/>
    </location>
</feature>
<dbReference type="InterPro" id="IPR050301">
    <property type="entry name" value="NTE"/>
</dbReference>
<keyword evidence="3 4" id="KW-0443">Lipid metabolism</keyword>
<dbReference type="InterPro" id="IPR016035">
    <property type="entry name" value="Acyl_Trfase/lysoPLipase"/>
</dbReference>
<dbReference type="Gene3D" id="3.40.1090.10">
    <property type="entry name" value="Cytosolic phospholipase A2 catalytic domain"/>
    <property type="match status" value="2"/>
</dbReference>
<dbReference type="GO" id="GO:0016042">
    <property type="term" value="P:lipid catabolic process"/>
    <property type="evidence" value="ECO:0007669"/>
    <property type="project" value="UniProtKB-UniRule"/>
</dbReference>
<reference evidence="7 8" key="1">
    <citation type="submission" date="2014-09" db="EMBL/GenBank/DDBJ databases">
        <title>Vibrio maritimus JCM 19235. (C45) whole genome shotgun sequence.</title>
        <authorList>
            <person name="Sawabe T."/>
            <person name="Meirelles P."/>
            <person name="Nakanishi M."/>
            <person name="Sayaka M."/>
            <person name="Hattori M."/>
            <person name="Ohkuma M."/>
        </authorList>
    </citation>
    <scope>NUCLEOTIDE SEQUENCE [LARGE SCALE GENOMIC DNA]</scope>
    <source>
        <strain evidence="8">JCM19235</strain>
    </source>
</reference>